<sequence>MKKEKKVAKYKETIQKHIDNKDFVKVICNLQDTESSIYGYIQLQSGEFILLQVHNEFSLNGYVILPLRYIETIRCNKYDKTSNKIHRAEGTLKRQYKIPNFISLDGWNKLFLSLIEADFHVIIECEDQPEADFLIGPIQKVGKTKISILNYDPAGKLDKEPSRIKYADITSITFGDQYSMVFRKYLK</sequence>
<evidence type="ECO:0000313" key="1">
    <source>
        <dbReference type="EMBL" id="SOD11298.1"/>
    </source>
</evidence>
<dbReference type="OrthoDB" id="7173027at2"/>
<organism evidence="1 2">
    <name type="scientific">Pedobacter xixiisoli</name>
    <dbReference type="NCBI Taxonomy" id="1476464"/>
    <lineage>
        <taxon>Bacteria</taxon>
        <taxon>Pseudomonadati</taxon>
        <taxon>Bacteroidota</taxon>
        <taxon>Sphingobacteriia</taxon>
        <taxon>Sphingobacteriales</taxon>
        <taxon>Sphingobacteriaceae</taxon>
        <taxon>Pedobacter</taxon>
    </lineage>
</organism>
<evidence type="ECO:0000313" key="2">
    <source>
        <dbReference type="Proteomes" id="UP000219281"/>
    </source>
</evidence>
<name>A0A285ZNS2_9SPHI</name>
<protein>
    <submittedName>
        <fullName evidence="1">Uncharacterized protein</fullName>
    </submittedName>
</protein>
<proteinExistence type="predicted"/>
<keyword evidence="2" id="KW-1185">Reference proteome</keyword>
<dbReference type="Proteomes" id="UP000219281">
    <property type="component" value="Unassembled WGS sequence"/>
</dbReference>
<gene>
    <name evidence="1" type="ORF">SAMN06297358_0079</name>
</gene>
<accession>A0A285ZNS2</accession>
<dbReference type="RefSeq" id="WP_097127391.1">
    <property type="nucleotide sequence ID" value="NZ_OCMT01000001.1"/>
</dbReference>
<dbReference type="AlphaFoldDB" id="A0A285ZNS2"/>
<dbReference type="EMBL" id="OCMT01000001">
    <property type="protein sequence ID" value="SOD11298.1"/>
    <property type="molecule type" value="Genomic_DNA"/>
</dbReference>
<reference evidence="2" key="1">
    <citation type="submission" date="2017-09" db="EMBL/GenBank/DDBJ databases">
        <authorList>
            <person name="Varghese N."/>
            <person name="Submissions S."/>
        </authorList>
    </citation>
    <scope>NUCLEOTIDE SEQUENCE [LARGE SCALE GENOMIC DNA]</scope>
    <source>
        <strain evidence="2">CGMCC 1.12803</strain>
    </source>
</reference>